<evidence type="ECO:0000313" key="3">
    <source>
        <dbReference type="EMBL" id="MEW9501379.1"/>
    </source>
</evidence>
<sequence>MSSIYQHFRKEEREFIDQVLGWKMDVEAMYAPKLIDFCDPRQMYIIESIVGSTGEVLVAFEGGDNSERKRALIYPSYFTPTIDDFDLQLLEIVYPYKFVQVEHKHVLGSLMGLGVKREKFGDILFSETKLQVVVAKELTSFILMNFTQIGKATVSIKERKWTDYLPPKAKWTSRFITLSSLRLDVVVAGALSMSRQKAQLLIKAGRVKVNFHSEEQTSFECAQGDILSVRGSGRLRIGEIEGKTKKDKWRLNVDFLGM</sequence>
<dbReference type="Gene3D" id="3.10.290.10">
    <property type="entry name" value="RNA-binding S4 domain"/>
    <property type="match status" value="1"/>
</dbReference>
<dbReference type="InterPro" id="IPR036986">
    <property type="entry name" value="S4_RNA-bd_sf"/>
</dbReference>
<dbReference type="Pfam" id="PF01479">
    <property type="entry name" value="S4"/>
    <property type="match status" value="1"/>
</dbReference>
<reference evidence="3 4" key="1">
    <citation type="journal article" date="1979" name="Int. J. Syst. Evol. Microbiol.">
        <title>Bacillus globisporus subsp. marinus subsp. nov.</title>
        <authorList>
            <person name="Liu H."/>
        </authorList>
    </citation>
    <scope>NUCLEOTIDE SEQUENCE [LARGE SCALE GENOMIC DNA]</scope>
    <source>
        <strain evidence="3 4">DSM 1297</strain>
    </source>
</reference>
<name>A0ABV3Q367_9BACL</name>
<keyword evidence="4" id="KW-1185">Reference proteome</keyword>
<dbReference type="SMART" id="SM00363">
    <property type="entry name" value="S4"/>
    <property type="match status" value="1"/>
</dbReference>
<dbReference type="RefSeq" id="WP_367778854.1">
    <property type="nucleotide sequence ID" value="NZ_JBFMIA010000003.1"/>
</dbReference>
<keyword evidence="1" id="KW-0694">RNA-binding</keyword>
<dbReference type="PANTHER" id="PTHR13633">
    <property type="entry name" value="MITOCHONDRIAL TRANSCRIPTION RESCUE FACTOR 1"/>
    <property type="match status" value="1"/>
</dbReference>
<evidence type="ECO:0000259" key="2">
    <source>
        <dbReference type="SMART" id="SM00363"/>
    </source>
</evidence>
<protein>
    <submittedName>
        <fullName evidence="3">RNA-binding protein</fullName>
    </submittedName>
</protein>
<comment type="caution">
    <text evidence="3">The sequence shown here is derived from an EMBL/GenBank/DDBJ whole genome shotgun (WGS) entry which is preliminary data.</text>
</comment>
<dbReference type="SUPFAM" id="SSF55174">
    <property type="entry name" value="Alpha-L RNA-binding motif"/>
    <property type="match status" value="1"/>
</dbReference>
<proteinExistence type="predicted"/>
<evidence type="ECO:0000256" key="1">
    <source>
        <dbReference type="PROSITE-ProRule" id="PRU00182"/>
    </source>
</evidence>
<dbReference type="PROSITE" id="PS50889">
    <property type="entry name" value="S4"/>
    <property type="match status" value="1"/>
</dbReference>
<dbReference type="EMBL" id="JBFMIA010000003">
    <property type="protein sequence ID" value="MEW9501379.1"/>
    <property type="molecule type" value="Genomic_DNA"/>
</dbReference>
<gene>
    <name evidence="3" type="ORF">AB1471_06135</name>
</gene>
<feature type="domain" description="RNA-binding S4" evidence="2">
    <location>
        <begin position="181"/>
        <end position="243"/>
    </location>
</feature>
<dbReference type="Gene3D" id="3.30.1370.160">
    <property type="match status" value="1"/>
</dbReference>
<organism evidence="3 4">
    <name type="scientific">Jeotgalibacillus marinus</name>
    <dbReference type="NCBI Taxonomy" id="86667"/>
    <lineage>
        <taxon>Bacteria</taxon>
        <taxon>Bacillati</taxon>
        <taxon>Bacillota</taxon>
        <taxon>Bacilli</taxon>
        <taxon>Bacillales</taxon>
        <taxon>Caryophanaceae</taxon>
        <taxon>Jeotgalibacillus</taxon>
    </lineage>
</organism>
<dbReference type="Pfam" id="PF17774">
    <property type="entry name" value="YlmH_RBD"/>
    <property type="match status" value="1"/>
</dbReference>
<dbReference type="InterPro" id="IPR040591">
    <property type="entry name" value="RqcP2_RBD"/>
</dbReference>
<dbReference type="InterPro" id="IPR012677">
    <property type="entry name" value="Nucleotide-bd_a/b_plait_sf"/>
</dbReference>
<accession>A0ABV3Q367</accession>
<dbReference type="PANTHER" id="PTHR13633:SF3">
    <property type="entry name" value="MITOCHONDRIAL TRANSCRIPTION RESCUE FACTOR 1"/>
    <property type="match status" value="1"/>
</dbReference>
<dbReference type="Proteomes" id="UP001556040">
    <property type="component" value="Unassembled WGS sequence"/>
</dbReference>
<evidence type="ECO:0000313" key="4">
    <source>
        <dbReference type="Proteomes" id="UP001556040"/>
    </source>
</evidence>
<dbReference type="InterPro" id="IPR002942">
    <property type="entry name" value="S4_RNA-bd"/>
</dbReference>
<dbReference type="Gene3D" id="3.30.70.330">
    <property type="match status" value="1"/>
</dbReference>
<dbReference type="CDD" id="cd00165">
    <property type="entry name" value="S4"/>
    <property type="match status" value="1"/>
</dbReference>